<evidence type="ECO:0000256" key="1">
    <source>
        <dbReference type="ARBA" id="ARBA00022741"/>
    </source>
</evidence>
<accession>A0A921AY64</accession>
<dbReference type="Pfam" id="PF23139">
    <property type="entry name" value="OB_YrrC"/>
    <property type="match status" value="1"/>
</dbReference>
<dbReference type="CDD" id="cd18809">
    <property type="entry name" value="SF1_C_RecD"/>
    <property type="match status" value="1"/>
</dbReference>
<evidence type="ECO:0000313" key="4">
    <source>
        <dbReference type="EMBL" id="HJD98056.1"/>
    </source>
</evidence>
<comment type="caution">
    <text evidence="4">The sequence shown here is derived from an EMBL/GenBank/DDBJ whole genome shotgun (WGS) entry which is preliminary data.</text>
</comment>
<dbReference type="Gene3D" id="1.10.10.2220">
    <property type="match status" value="1"/>
</dbReference>
<dbReference type="Proteomes" id="UP000698963">
    <property type="component" value="Unassembled WGS sequence"/>
</dbReference>
<dbReference type="InterPro" id="IPR010994">
    <property type="entry name" value="RuvA_2-like"/>
</dbReference>
<keyword evidence="2" id="KW-0067">ATP-binding</keyword>
<gene>
    <name evidence="4" type="ORF">K8W16_10480</name>
</gene>
<dbReference type="GO" id="GO:0043139">
    <property type="term" value="F:5'-3' DNA helicase activity"/>
    <property type="evidence" value="ECO:0007669"/>
    <property type="project" value="InterPro"/>
</dbReference>
<reference evidence="4" key="1">
    <citation type="journal article" date="2021" name="PeerJ">
        <title>Extensive microbial diversity within the chicken gut microbiome revealed by metagenomics and culture.</title>
        <authorList>
            <person name="Gilroy R."/>
            <person name="Ravi A."/>
            <person name="Getino M."/>
            <person name="Pursley I."/>
            <person name="Horton D.L."/>
            <person name="Alikhan N.F."/>
            <person name="Baker D."/>
            <person name="Gharbi K."/>
            <person name="Hall N."/>
            <person name="Watson M."/>
            <person name="Adriaenssens E.M."/>
            <person name="Foster-Nyarko E."/>
            <person name="Jarju S."/>
            <person name="Secka A."/>
            <person name="Antonio M."/>
            <person name="Oren A."/>
            <person name="Chaudhuri R.R."/>
            <person name="La Ragione R."/>
            <person name="Hildebrand F."/>
            <person name="Pallen M.J."/>
        </authorList>
    </citation>
    <scope>NUCLEOTIDE SEQUENCE</scope>
    <source>
        <strain evidence="4">ChiGjej2B2-19336</strain>
    </source>
</reference>
<dbReference type="SMART" id="SM00382">
    <property type="entry name" value="AAA"/>
    <property type="match status" value="1"/>
</dbReference>
<dbReference type="InterPro" id="IPR055446">
    <property type="entry name" value="RecD2_N_OB"/>
</dbReference>
<protein>
    <submittedName>
        <fullName evidence="4">ATP-dependent RecD-like DNA helicase</fullName>
    </submittedName>
</protein>
<dbReference type="Pfam" id="PF13245">
    <property type="entry name" value="AAA_19"/>
    <property type="match status" value="1"/>
</dbReference>
<evidence type="ECO:0000256" key="2">
    <source>
        <dbReference type="ARBA" id="ARBA00022840"/>
    </source>
</evidence>
<dbReference type="InterPro" id="IPR029493">
    <property type="entry name" value="RecD2-like_HHH"/>
</dbReference>
<keyword evidence="4" id="KW-0347">Helicase</keyword>
<dbReference type="PANTHER" id="PTHR43788:SF6">
    <property type="entry name" value="DNA HELICASE B"/>
    <property type="match status" value="1"/>
</dbReference>
<dbReference type="SUPFAM" id="SSF47781">
    <property type="entry name" value="RuvA domain 2-like"/>
    <property type="match status" value="1"/>
</dbReference>
<proteinExistence type="inferred from homology"/>
<dbReference type="HAMAP" id="MF_01488">
    <property type="entry name" value="RecD2"/>
    <property type="match status" value="1"/>
</dbReference>
<dbReference type="GO" id="GO:0009338">
    <property type="term" value="C:exodeoxyribonuclease V complex"/>
    <property type="evidence" value="ECO:0007669"/>
    <property type="project" value="TreeGrafter"/>
</dbReference>
<dbReference type="Gene3D" id="1.10.150.20">
    <property type="entry name" value="5' to 3' exonuclease, C-terminal subdomain"/>
    <property type="match status" value="1"/>
</dbReference>
<dbReference type="Pfam" id="PF18335">
    <property type="entry name" value="SH3_13"/>
    <property type="match status" value="1"/>
</dbReference>
<keyword evidence="1" id="KW-0547">Nucleotide-binding</keyword>
<dbReference type="Pfam" id="PF14520">
    <property type="entry name" value="HHH_5"/>
    <property type="match status" value="1"/>
</dbReference>
<dbReference type="InterPro" id="IPR041451">
    <property type="entry name" value="RecD2_SH13"/>
</dbReference>
<dbReference type="Pfam" id="PF14490">
    <property type="entry name" value="HHH_RecD2"/>
    <property type="match status" value="1"/>
</dbReference>
<dbReference type="GO" id="GO:0006310">
    <property type="term" value="P:DNA recombination"/>
    <property type="evidence" value="ECO:0007669"/>
    <property type="project" value="InterPro"/>
</dbReference>
<dbReference type="Pfam" id="PF13538">
    <property type="entry name" value="UvrD_C_2"/>
    <property type="match status" value="1"/>
</dbReference>
<dbReference type="GO" id="GO:0003677">
    <property type="term" value="F:DNA binding"/>
    <property type="evidence" value="ECO:0007669"/>
    <property type="project" value="InterPro"/>
</dbReference>
<dbReference type="Gene3D" id="3.40.50.300">
    <property type="entry name" value="P-loop containing nucleotide triphosphate hydrolases"/>
    <property type="match status" value="2"/>
</dbReference>
<dbReference type="CDD" id="cd17933">
    <property type="entry name" value="DEXSc_RecD-like"/>
    <property type="match status" value="1"/>
</dbReference>
<dbReference type="RefSeq" id="WP_304123434.1">
    <property type="nucleotide sequence ID" value="NZ_DYZA01000213.1"/>
</dbReference>
<reference evidence="4" key="2">
    <citation type="submission" date="2021-09" db="EMBL/GenBank/DDBJ databases">
        <authorList>
            <person name="Gilroy R."/>
        </authorList>
    </citation>
    <scope>NUCLEOTIDE SEQUENCE</scope>
    <source>
        <strain evidence="4">ChiGjej2B2-19336</strain>
    </source>
</reference>
<dbReference type="GO" id="GO:0017116">
    <property type="term" value="F:single-stranded DNA helicase activity"/>
    <property type="evidence" value="ECO:0007669"/>
    <property type="project" value="TreeGrafter"/>
</dbReference>
<dbReference type="InterPro" id="IPR027785">
    <property type="entry name" value="UvrD-like_helicase_C"/>
</dbReference>
<dbReference type="InterPro" id="IPR003593">
    <property type="entry name" value="AAA+_ATPase"/>
</dbReference>
<evidence type="ECO:0000313" key="5">
    <source>
        <dbReference type="Proteomes" id="UP000698963"/>
    </source>
</evidence>
<dbReference type="GO" id="GO:0005524">
    <property type="term" value="F:ATP binding"/>
    <property type="evidence" value="ECO:0007669"/>
    <property type="project" value="UniProtKB-KW"/>
</dbReference>
<dbReference type="InterPro" id="IPR050534">
    <property type="entry name" value="Coronavir_polyprotein_1ab"/>
</dbReference>
<dbReference type="EMBL" id="DYZA01000213">
    <property type="protein sequence ID" value="HJD98056.1"/>
    <property type="molecule type" value="Genomic_DNA"/>
</dbReference>
<evidence type="ECO:0000259" key="3">
    <source>
        <dbReference type="SMART" id="SM00382"/>
    </source>
</evidence>
<dbReference type="Gene3D" id="2.30.30.940">
    <property type="match status" value="1"/>
</dbReference>
<dbReference type="AlphaFoldDB" id="A0A921AY64"/>
<dbReference type="InterPro" id="IPR006345">
    <property type="entry name" value="RecD2"/>
</dbReference>
<organism evidence="4 5">
    <name type="scientific">Mailhella massiliensis</name>
    <dbReference type="NCBI Taxonomy" id="1903261"/>
    <lineage>
        <taxon>Bacteria</taxon>
        <taxon>Pseudomonadati</taxon>
        <taxon>Thermodesulfobacteriota</taxon>
        <taxon>Desulfovibrionia</taxon>
        <taxon>Desulfovibrionales</taxon>
        <taxon>Desulfovibrionaceae</taxon>
        <taxon>Mailhella</taxon>
    </lineage>
</organism>
<dbReference type="SUPFAM" id="SSF52540">
    <property type="entry name" value="P-loop containing nucleoside triphosphate hydrolases"/>
    <property type="match status" value="1"/>
</dbReference>
<sequence length="751" mass="84289">MDMLAQEGPDRPEEFSGTLERIVFHNEENGWTVFRLRVEGREDPVAVVGSMSSPQPGVRLRVRGRWISHPRFGRQIQMVSCEEELPATEEGIRLFLASGCIKGIGPKWADRIVAHFGASTLEVMDHDPDRMLELPRFGKKRLAAMKESWAEHQGIRELMIFLQPHGVTAGLSVRIYRQYGAQALAVVRENPYRLAMDIHGIGFTTADALARKLGFEEDSPLRAEAGVLYTLMRLTEDGHIYYPRDLLVEEASGKLSISPELAEGAIDDLEREERVVIEDLGDHEGVYLSRNHMYESKIAFYMQRLLHSPKSVRFQEPKKLVKRILESMPMQLAEEQKKAVYTAAASKVMVLTGGPGTGKTTILNAIIKVFQDARARILLAAPTGRAAKRMSEASGMEAKTIHRLLEYSPAEDGFNRNENNPLACGLLVVDEASMMDTMLMYHLVKAAPVGATFILVGDVNQLPSVGPGNVLRDVIASGVVPVVELLEVFRQAAESDIICNAHLINKGSLPELHQSGGRKTDFYFFKQDDPEAAADLIVDLVRDRIPRKFGFRSEEIQVLSPMLRGGVGVNSLNRRLQDAVNPQPISLARGERQFRLNDRVMQVRNNYDKDVFNGDMGTIIYLDAEEREVTVRFDERNVNYLWEEMDELVPAYAISIHKSQGGEYPVVVIPLMMQHYMLLQRNLVYTAVTRGRKMVVLVGEWRALATAVRNNHIRRRYTWLARRLAGSEGAVHADMLPEVGGSARRAENNGE</sequence>
<name>A0A921AY64_9BACT</name>
<dbReference type="NCBIfam" id="TIGR01448">
    <property type="entry name" value="recD_rel"/>
    <property type="match status" value="1"/>
</dbReference>
<dbReference type="PANTHER" id="PTHR43788">
    <property type="entry name" value="DNA2/NAM7 HELICASE FAMILY MEMBER"/>
    <property type="match status" value="1"/>
</dbReference>
<keyword evidence="4" id="KW-0378">Hydrolase</keyword>
<dbReference type="InterPro" id="IPR027417">
    <property type="entry name" value="P-loop_NTPase"/>
</dbReference>
<feature type="domain" description="AAA+ ATPase" evidence="3">
    <location>
        <begin position="345"/>
        <end position="486"/>
    </location>
</feature>